<dbReference type="EMBL" id="ATGG01000006">
    <property type="protein sequence ID" value="EPF93071.1"/>
    <property type="molecule type" value="Genomic_DNA"/>
</dbReference>
<evidence type="ECO:0000313" key="6">
    <source>
        <dbReference type="EMBL" id="EPF93071.1"/>
    </source>
</evidence>
<proteinExistence type="predicted"/>
<name>A0A829HM85_9GAMM</name>
<dbReference type="InterPro" id="IPR008707">
    <property type="entry name" value="B-propeller_PilY1"/>
</dbReference>
<reference evidence="6 7" key="1">
    <citation type="submission" date="2013-06" db="EMBL/GenBank/DDBJ databases">
        <title>The Genome Sequence of Acinetobacter gyllenbergii CIP 110306.</title>
        <authorList>
            <consortium name="The Broad Institute Genome Sequencing Platform"/>
            <consortium name="The Broad Institute Genome Sequencing Center for Infectious Disease"/>
            <person name="Cerqueira G."/>
            <person name="Feldgarden M."/>
            <person name="Courvalin P."/>
            <person name="Perichon B."/>
            <person name="Grillot-Courvalin C."/>
            <person name="Clermont D."/>
            <person name="Rocha E."/>
            <person name="Yoon E.-J."/>
            <person name="Nemec A."/>
            <person name="Young S.K."/>
            <person name="Zeng Q."/>
            <person name="Gargeya S."/>
            <person name="Fitzgerald M."/>
            <person name="Abouelleil A."/>
            <person name="Alvarado L."/>
            <person name="Berlin A.M."/>
            <person name="Chapman S.B."/>
            <person name="Dewar J."/>
            <person name="Goldberg J."/>
            <person name="Griggs A."/>
            <person name="Gujja S."/>
            <person name="Hansen M."/>
            <person name="Howarth C."/>
            <person name="Imamovic A."/>
            <person name="Larimer J."/>
            <person name="McCowan C."/>
            <person name="Murphy C."/>
            <person name="Pearson M."/>
            <person name="Priest M."/>
            <person name="Roberts A."/>
            <person name="Saif S."/>
            <person name="Shea T."/>
            <person name="Sykes S."/>
            <person name="Wortman J."/>
            <person name="Nusbaum C."/>
            <person name="Birren B."/>
        </authorList>
    </citation>
    <scope>NUCLEOTIDE SEQUENCE [LARGE SCALE GENOMIC DNA]</scope>
    <source>
        <strain evidence="6 7">CIP 110306</strain>
    </source>
</reference>
<keyword evidence="7" id="KW-1185">Reference proteome</keyword>
<feature type="region of interest" description="Disordered" evidence="3">
    <location>
        <begin position="292"/>
        <end position="311"/>
    </location>
</feature>
<dbReference type="GO" id="GO:0046872">
    <property type="term" value="F:metal ion binding"/>
    <property type="evidence" value="ECO:0007669"/>
    <property type="project" value="UniProtKB-KW"/>
</dbReference>
<keyword evidence="1" id="KW-0479">Metal-binding</keyword>
<accession>A0A829HM85</accession>
<keyword evidence="4" id="KW-0732">Signal</keyword>
<dbReference type="Proteomes" id="UP000014523">
    <property type="component" value="Unassembled WGS sequence"/>
</dbReference>
<protein>
    <recommendedName>
        <fullName evidence="5">PilY1 beta-propeller domain-containing protein</fullName>
    </recommendedName>
</protein>
<gene>
    <name evidence="6" type="ORF">F957_00417</name>
</gene>
<evidence type="ECO:0000259" key="5">
    <source>
        <dbReference type="Pfam" id="PF05567"/>
    </source>
</evidence>
<dbReference type="RefSeq" id="WP_016542748.1">
    <property type="nucleotide sequence ID" value="NZ_ASQH01000020.1"/>
</dbReference>
<evidence type="ECO:0000256" key="1">
    <source>
        <dbReference type="ARBA" id="ARBA00022723"/>
    </source>
</evidence>
<feature type="chain" id="PRO_5032297634" description="PilY1 beta-propeller domain-containing protein" evidence="4">
    <location>
        <begin position="31"/>
        <end position="1317"/>
    </location>
</feature>
<dbReference type="Pfam" id="PF05567">
    <property type="entry name" value="T4P_PilY1"/>
    <property type="match status" value="1"/>
</dbReference>
<organism evidence="6 7">
    <name type="scientific">Acinetobacter gyllenbergii CIP 110306 = MTCC 11365</name>
    <dbReference type="NCBI Taxonomy" id="1217657"/>
    <lineage>
        <taxon>Bacteria</taxon>
        <taxon>Pseudomonadati</taxon>
        <taxon>Pseudomonadota</taxon>
        <taxon>Gammaproteobacteria</taxon>
        <taxon>Moraxellales</taxon>
        <taxon>Moraxellaceae</taxon>
        <taxon>Acinetobacter</taxon>
    </lineage>
</organism>
<sequence length="1317" mass="143668">MKMMKLKKLVVACQAAAITMVTSVAVSTQASDVELYKAPQTSETTLMFMLDVSGSMNPNSNSYGENRLKSLKDGMTTLLQGDSSKGIAPLEDKLIVGLSTFNASTGRIKLEAKPLGEPVQLAGNREVFRTVQQVTQLAQRTRSRTKTDLTWQERIRVQTRSCSFLGCGNWSSWSNPNWSNQSSNGSWSSWFESNWSLIGNETAGSPIAQECVDWNANYTCKANGWVATTKQAEDFAGTIPVSQITNLSFNNITDIDRVSTPSPAVLLPSTSNEKCTQTDFWNRCTRNEDTQKQNQQSITTTETVRQESTASFSKTTTYTGAAYETHRKKMLREVNNLSANDGTPTAFAYAEVAAYLLGRTTKGLSGSGFTESVVGNIRDNDQYNKPAQIDRSKQCNTQGIYFLTDGVPEYSNRISAENVMQSALDDTSYTCSATDLNPTSGMLSNNFYNDCSGWNQAGTSCDRGWYSNKIAKTNWQCIAGLTKRLKDGKLNDSGSPVNNPQGVSILTAVVGFGSTLGESTGKYANDVAAAKAWGDLGGGGYYSGSNDKAVVDSVNAFIHKLGKYIPPVTTGSVTIPVDALDTQNIQPWGYFPQFDPKPNAIGNTGVVTWLGNLKKFKVAEGVLYDRDSSAVANSNGLLKDDINDYWADTSVKKWIEKEENGVKQSLEVKVGGALSRMLLGYNTAQTPNERRIFTDRALRQNATDNSQNDIISINSGNLIQVGRADFISSSQKLYKQDPKRGYLLSLFGYPIAKDLAYNLDLYPKEATFQSELEQVIQQQPKRDWLMGAVMHSRPILLTQEGTTAFEKDVLTYTNRDDLVLFGTTQGVLHVVTAGKDATDGNGGKEVFTFVPNEMIENQAKGFLSQDNQAANLQYGIDGQWTAYTEYVTKSSSTPKAPVVTVKGGKQWVYGGLRMGGKSYYALDLSDVTSTGGTPKLKFRINPTGSCSTSNALGCMGQSWSKPTIAWVNWQGQRKLVMFVGGGYDPRYEADINYSPSGTDQGAGVYMFDADNGDLLWWASANAGSNSTNKTYNKDLNRSVVSSIKTVDRNSDGIADHLYFGDLGGQVWRIDLSSSTNAGKTGGDNFATRAVRLLDMSGTDAPRFYSTPTFTIHNSNNGLFAAITIGSGNFSYPMSAKNNDKDAVYVIYDKDVTRRNLPILLNNELYTYDVKVNGATGRNLVNNVNGNTETTIANGGWYYSVGAKKRILNDHVAIDNDLYVSVFDAAKDIVGVDCAGGVRGESKVSQFCLPYGQCTKVGSSGAVVAERPDDIFLGKGNIGISFGGINQTRNMVLNLPSNGNIKKYAGKTQFVSQRWYER</sequence>
<feature type="domain" description="PilY1 beta-propeller" evidence="5">
    <location>
        <begin position="814"/>
        <end position="1073"/>
    </location>
</feature>
<comment type="caution">
    <text evidence="6">The sequence shown here is derived from an EMBL/GenBank/DDBJ whole genome shotgun (WGS) entry which is preliminary data.</text>
</comment>
<evidence type="ECO:0000256" key="2">
    <source>
        <dbReference type="ARBA" id="ARBA00022837"/>
    </source>
</evidence>
<keyword evidence="2" id="KW-0106">Calcium</keyword>
<evidence type="ECO:0000256" key="4">
    <source>
        <dbReference type="SAM" id="SignalP"/>
    </source>
</evidence>
<evidence type="ECO:0000256" key="3">
    <source>
        <dbReference type="SAM" id="MobiDB-lite"/>
    </source>
</evidence>
<evidence type="ECO:0000313" key="7">
    <source>
        <dbReference type="Proteomes" id="UP000014523"/>
    </source>
</evidence>
<feature type="signal peptide" evidence="4">
    <location>
        <begin position="1"/>
        <end position="30"/>
    </location>
</feature>